<dbReference type="Proteomes" id="UP000460142">
    <property type="component" value="Unassembled WGS sequence"/>
</dbReference>
<reference evidence="2 5" key="2">
    <citation type="submission" date="2019-09" db="EMBL/GenBank/DDBJ databases">
        <title>Draft genome sequences of 48 bacterial type strains from the CCUG.</title>
        <authorList>
            <person name="Tunovic T."/>
            <person name="Pineiro-Iglesias B."/>
            <person name="Unosson C."/>
            <person name="Inganas E."/>
            <person name="Ohlen M."/>
            <person name="Cardew S."/>
            <person name="Jensie-Markopoulos S."/>
            <person name="Salva-Serra F."/>
            <person name="Jaen-Luchoro D."/>
            <person name="Karlsson R."/>
            <person name="Svensson-Stadler L."/>
            <person name="Chun J."/>
            <person name="Moore E."/>
        </authorList>
    </citation>
    <scope>NUCLEOTIDE SEQUENCE [LARGE SCALE GENOMIC DNA]</scope>
    <source>
        <strain evidence="2 5">CCUG 53116</strain>
    </source>
</reference>
<dbReference type="OrthoDB" id="9860319at2"/>
<gene>
    <name evidence="2" type="ORF">F7R15_02365</name>
    <name evidence="3" type="ORF">SAMN04490202_5913</name>
</gene>
<dbReference type="RefSeq" id="WP_139315739.1">
    <property type="nucleotide sequence ID" value="NZ_LT629709.1"/>
</dbReference>
<evidence type="ECO:0000313" key="3">
    <source>
        <dbReference type="EMBL" id="SDP74274.1"/>
    </source>
</evidence>
<evidence type="ECO:0000313" key="2">
    <source>
        <dbReference type="EMBL" id="KAB0488726.1"/>
    </source>
</evidence>
<organism evidence="3 4">
    <name type="scientific">Pseudomonas reinekei</name>
    <dbReference type="NCBI Taxonomy" id="395598"/>
    <lineage>
        <taxon>Bacteria</taxon>
        <taxon>Pseudomonadati</taxon>
        <taxon>Pseudomonadota</taxon>
        <taxon>Gammaproteobacteria</taxon>
        <taxon>Pseudomonadales</taxon>
        <taxon>Pseudomonadaceae</taxon>
        <taxon>Pseudomonas</taxon>
    </lineage>
</organism>
<proteinExistence type="predicted"/>
<protein>
    <submittedName>
        <fullName evidence="3">Uncharacterized protein</fullName>
    </submittedName>
</protein>
<dbReference type="AlphaFoldDB" id="A0A1H0V7E8"/>
<sequence length="181" mass="20054">MTPAGVPGTIGETTVNESLDPKNLSPLVAPVGAVARQDQPDLKNASAWGNPFKIKISLPGKDIGGQWLCRNNGDAMAYENYCVPGSRAAVLKPYTHSDGKIYLQDEQGDWVSYESLWNLLYMSYWNYAVAWKIEGNRLVRDSDGAVLTWFYNDRWPLADRKNWLSASAPSVNALTVEKVDA</sequence>
<name>A0A1H0V7E8_PSERE</name>
<evidence type="ECO:0000256" key="1">
    <source>
        <dbReference type="SAM" id="MobiDB-lite"/>
    </source>
</evidence>
<dbReference type="Proteomes" id="UP000198549">
    <property type="component" value="Chromosome I"/>
</dbReference>
<evidence type="ECO:0000313" key="5">
    <source>
        <dbReference type="Proteomes" id="UP000460142"/>
    </source>
</evidence>
<accession>A0A1H0V7E8</accession>
<reference evidence="3 4" key="1">
    <citation type="submission" date="2016-10" db="EMBL/GenBank/DDBJ databases">
        <authorList>
            <person name="de Groot N.N."/>
        </authorList>
    </citation>
    <scope>NUCLEOTIDE SEQUENCE [LARGE SCALE GENOMIC DNA]</scope>
    <source>
        <strain evidence="3 4">BS3776</strain>
    </source>
</reference>
<feature type="region of interest" description="Disordered" evidence="1">
    <location>
        <begin position="1"/>
        <end position="21"/>
    </location>
</feature>
<evidence type="ECO:0000313" key="4">
    <source>
        <dbReference type="Proteomes" id="UP000198549"/>
    </source>
</evidence>
<dbReference type="EMBL" id="VZPS01000001">
    <property type="protein sequence ID" value="KAB0488726.1"/>
    <property type="molecule type" value="Genomic_DNA"/>
</dbReference>
<dbReference type="EMBL" id="LT629709">
    <property type="protein sequence ID" value="SDP74274.1"/>
    <property type="molecule type" value="Genomic_DNA"/>
</dbReference>